<evidence type="ECO:0000256" key="1">
    <source>
        <dbReference type="SAM" id="MobiDB-lite"/>
    </source>
</evidence>
<accession>A0A5E4FY69</accession>
<reference evidence="3" key="1">
    <citation type="journal article" date="2020" name="Plant J.">
        <title>Transposons played a major role in the diversification between the closely related almond and peach genomes: results from the almond genome sequence.</title>
        <authorList>
            <person name="Alioto T."/>
            <person name="Alexiou K.G."/>
            <person name="Bardil A."/>
            <person name="Barteri F."/>
            <person name="Castanera R."/>
            <person name="Cruz F."/>
            <person name="Dhingra A."/>
            <person name="Duval H."/>
            <person name="Fernandez I Marti A."/>
            <person name="Frias L."/>
            <person name="Galan B."/>
            <person name="Garcia J.L."/>
            <person name="Howad W."/>
            <person name="Gomez-Garrido J."/>
            <person name="Gut M."/>
            <person name="Julca I."/>
            <person name="Morata J."/>
            <person name="Puigdomenech P."/>
            <person name="Ribeca P."/>
            <person name="Rubio Cabetas M.J."/>
            <person name="Vlasova A."/>
            <person name="Wirthensohn M."/>
            <person name="Garcia-Mas J."/>
            <person name="Gabaldon T."/>
            <person name="Casacuberta J.M."/>
            <person name="Arus P."/>
        </authorList>
    </citation>
    <scope>NUCLEOTIDE SEQUENCE [LARGE SCALE GENOMIC DNA]</scope>
    <source>
        <strain evidence="3">cv. Texas</strain>
    </source>
</reference>
<feature type="compositionally biased region" description="Basic and acidic residues" evidence="1">
    <location>
        <begin position="24"/>
        <end position="36"/>
    </location>
</feature>
<feature type="non-terminal residue" evidence="2">
    <location>
        <position position="52"/>
    </location>
</feature>
<name>A0A5E4FY69_PRUDU</name>
<evidence type="ECO:0000313" key="2">
    <source>
        <dbReference type="EMBL" id="VVA32419.1"/>
    </source>
</evidence>
<gene>
    <name evidence="2" type="ORF">ALMOND_2B006684</name>
</gene>
<dbReference type="Proteomes" id="UP000327085">
    <property type="component" value="Chromosome 5"/>
</dbReference>
<organism evidence="2 3">
    <name type="scientific">Prunus dulcis</name>
    <name type="common">Almond</name>
    <name type="synonym">Amygdalus dulcis</name>
    <dbReference type="NCBI Taxonomy" id="3755"/>
    <lineage>
        <taxon>Eukaryota</taxon>
        <taxon>Viridiplantae</taxon>
        <taxon>Streptophyta</taxon>
        <taxon>Embryophyta</taxon>
        <taxon>Tracheophyta</taxon>
        <taxon>Spermatophyta</taxon>
        <taxon>Magnoliopsida</taxon>
        <taxon>eudicotyledons</taxon>
        <taxon>Gunneridae</taxon>
        <taxon>Pentapetalae</taxon>
        <taxon>rosids</taxon>
        <taxon>fabids</taxon>
        <taxon>Rosales</taxon>
        <taxon>Rosaceae</taxon>
        <taxon>Amygdaloideae</taxon>
        <taxon>Amygdaleae</taxon>
        <taxon>Prunus</taxon>
    </lineage>
</organism>
<dbReference type="InParanoid" id="A0A5E4FY69"/>
<dbReference type="EMBL" id="CABIKO010000247">
    <property type="protein sequence ID" value="VVA32419.1"/>
    <property type="molecule type" value="Genomic_DNA"/>
</dbReference>
<sequence>MEDEPDSSDLMYSKEKEEEDELKDEGNEEMKENGKERARLRGWSHLMKKIGT</sequence>
<feature type="region of interest" description="Disordered" evidence="1">
    <location>
        <begin position="1"/>
        <end position="36"/>
    </location>
</feature>
<dbReference type="AlphaFoldDB" id="A0A5E4FY69"/>
<protein>
    <submittedName>
        <fullName evidence="2">Uncharacterized protein</fullName>
    </submittedName>
</protein>
<evidence type="ECO:0000313" key="3">
    <source>
        <dbReference type="Proteomes" id="UP000327085"/>
    </source>
</evidence>
<proteinExistence type="predicted"/>
<dbReference type="Gramene" id="VVA32419">
    <property type="protein sequence ID" value="VVA32419"/>
    <property type="gene ID" value="Prudul26B006684"/>
</dbReference>